<dbReference type="InterPro" id="IPR013785">
    <property type="entry name" value="Aldolase_TIM"/>
</dbReference>
<proteinExistence type="predicted"/>
<dbReference type="InterPro" id="IPR044977">
    <property type="entry name" value="RLT1-3"/>
</dbReference>
<evidence type="ECO:0000313" key="4">
    <source>
        <dbReference type="Proteomes" id="UP001359559"/>
    </source>
</evidence>
<dbReference type="InterPro" id="IPR011060">
    <property type="entry name" value="RibuloseP-bd_barrel"/>
</dbReference>
<accession>A0AAN9Q1R1</accession>
<dbReference type="SUPFAM" id="SSF51366">
    <property type="entry name" value="Ribulose-phoshate binding barrel"/>
    <property type="match status" value="1"/>
</dbReference>
<dbReference type="GO" id="GO:0006357">
    <property type="term" value="P:regulation of transcription by RNA polymerase II"/>
    <property type="evidence" value="ECO:0007669"/>
    <property type="project" value="InterPro"/>
</dbReference>
<dbReference type="InterPro" id="IPR000056">
    <property type="entry name" value="Ribul_P_3_epim-like"/>
</dbReference>
<keyword evidence="4" id="KW-1185">Reference proteome</keyword>
<dbReference type="Pfam" id="PF00834">
    <property type="entry name" value="Ribul_P_3_epim"/>
    <property type="match status" value="1"/>
</dbReference>
<dbReference type="Gene3D" id="3.20.20.70">
    <property type="entry name" value="Aldolase class I"/>
    <property type="match status" value="1"/>
</dbReference>
<keyword evidence="1" id="KW-0479">Metal-binding</keyword>
<dbReference type="Proteomes" id="UP001359559">
    <property type="component" value="Unassembled WGS sequence"/>
</dbReference>
<organism evidence="3 4">
    <name type="scientific">Clitoria ternatea</name>
    <name type="common">Butterfly pea</name>
    <dbReference type="NCBI Taxonomy" id="43366"/>
    <lineage>
        <taxon>Eukaryota</taxon>
        <taxon>Viridiplantae</taxon>
        <taxon>Streptophyta</taxon>
        <taxon>Embryophyta</taxon>
        <taxon>Tracheophyta</taxon>
        <taxon>Spermatophyta</taxon>
        <taxon>Magnoliopsida</taxon>
        <taxon>eudicotyledons</taxon>
        <taxon>Gunneridae</taxon>
        <taxon>Pentapetalae</taxon>
        <taxon>rosids</taxon>
        <taxon>fabids</taxon>
        <taxon>Fabales</taxon>
        <taxon>Fabaceae</taxon>
        <taxon>Papilionoideae</taxon>
        <taxon>50 kb inversion clade</taxon>
        <taxon>NPAAA clade</taxon>
        <taxon>indigoferoid/millettioid clade</taxon>
        <taxon>Phaseoleae</taxon>
        <taxon>Clitoria</taxon>
    </lineage>
</organism>
<protein>
    <recommendedName>
        <fullName evidence="5">Ribulose-phosphate 3-epimerase</fullName>
    </recommendedName>
</protein>
<dbReference type="AlphaFoldDB" id="A0AAN9Q1R1"/>
<comment type="caution">
    <text evidence="3">The sequence shown here is derived from an EMBL/GenBank/DDBJ whole genome shotgun (WGS) entry which is preliminary data.</text>
</comment>
<dbReference type="PANTHER" id="PTHR36968">
    <property type="entry name" value="HOMEOBOX-DDT DOMAIN PROTEIN RLT2"/>
    <property type="match status" value="1"/>
</dbReference>
<evidence type="ECO:0000313" key="3">
    <source>
        <dbReference type="EMBL" id="KAK7319221.1"/>
    </source>
</evidence>
<gene>
    <name evidence="3" type="ORF">RJT34_03939</name>
</gene>
<reference evidence="3 4" key="1">
    <citation type="submission" date="2024-01" db="EMBL/GenBank/DDBJ databases">
        <title>The genomes of 5 underutilized Papilionoideae crops provide insights into root nodulation and disease resistance.</title>
        <authorList>
            <person name="Yuan L."/>
        </authorList>
    </citation>
    <scope>NUCLEOTIDE SEQUENCE [LARGE SCALE GENOMIC DNA]</scope>
    <source>
        <strain evidence="3">LY-2023</strain>
        <tissue evidence="3">Leaf</tissue>
    </source>
</reference>
<dbReference type="GO" id="GO:0016857">
    <property type="term" value="F:racemase and epimerase activity, acting on carbohydrates and derivatives"/>
    <property type="evidence" value="ECO:0007669"/>
    <property type="project" value="InterPro"/>
</dbReference>
<keyword evidence="2" id="KW-0413">Isomerase</keyword>
<dbReference type="PROSITE" id="PS01085">
    <property type="entry name" value="RIBUL_P_3_EPIMER_1"/>
    <property type="match status" value="1"/>
</dbReference>
<sequence>MLSSDFANLASEAHRMLASGADWLHMDIMDGHFILNLTVGAPVIESLRKHIDNGSAAENTVAKMHEKGLLAPRRSRHWLTPGTVKFAAFHVLLLEDGKGLTVLELAKKKFEAYTLRCIGLGIDASFGAFDEQGGGTHDNDDINIGFPLHEAHDFNGATGVSVDNHLEEAKAEILMRLKY</sequence>
<dbReference type="EMBL" id="JAYKXN010000001">
    <property type="protein sequence ID" value="KAK7319221.1"/>
    <property type="molecule type" value="Genomic_DNA"/>
</dbReference>
<dbReference type="GO" id="GO:0005975">
    <property type="term" value="P:carbohydrate metabolic process"/>
    <property type="evidence" value="ECO:0007669"/>
    <property type="project" value="InterPro"/>
</dbReference>
<dbReference type="PANTHER" id="PTHR36968:SF13">
    <property type="entry name" value="HOMEOBOX-DDT DOMAIN PROTEIN RLT1"/>
    <property type="match status" value="1"/>
</dbReference>
<evidence type="ECO:0000256" key="1">
    <source>
        <dbReference type="ARBA" id="ARBA00022723"/>
    </source>
</evidence>
<dbReference type="GO" id="GO:0046872">
    <property type="term" value="F:metal ion binding"/>
    <property type="evidence" value="ECO:0007669"/>
    <property type="project" value="UniProtKB-KW"/>
</dbReference>
<evidence type="ECO:0008006" key="5">
    <source>
        <dbReference type="Google" id="ProtNLM"/>
    </source>
</evidence>
<name>A0AAN9Q1R1_CLITE</name>
<evidence type="ECO:0000256" key="2">
    <source>
        <dbReference type="ARBA" id="ARBA00023235"/>
    </source>
</evidence>